<protein>
    <submittedName>
        <fullName evidence="1">Uncharacterized protein</fullName>
    </submittedName>
</protein>
<gene>
    <name evidence="1" type="ORF">DFP87_12534</name>
</gene>
<dbReference type="EMBL" id="QNRM01000025">
    <property type="protein sequence ID" value="RBP10671.1"/>
    <property type="molecule type" value="Genomic_DNA"/>
</dbReference>
<accession>A0ABX9FUX2</accession>
<comment type="caution">
    <text evidence="1">The sequence shown here is derived from an EMBL/GenBank/DDBJ whole genome shotgun (WGS) entry which is preliminary data.</text>
</comment>
<organism evidence="1 2">
    <name type="scientific">Achromobacter marplatensis</name>
    <dbReference type="NCBI Taxonomy" id="470868"/>
    <lineage>
        <taxon>Bacteria</taxon>
        <taxon>Pseudomonadati</taxon>
        <taxon>Pseudomonadota</taxon>
        <taxon>Betaproteobacteria</taxon>
        <taxon>Burkholderiales</taxon>
        <taxon>Alcaligenaceae</taxon>
        <taxon>Achromobacter</taxon>
    </lineage>
</organism>
<dbReference type="RefSeq" id="WP_088591502.1">
    <property type="nucleotide sequence ID" value="NZ_CADIJU010000031.1"/>
</dbReference>
<dbReference type="GeneID" id="99734302"/>
<evidence type="ECO:0000313" key="2">
    <source>
        <dbReference type="Proteomes" id="UP000252124"/>
    </source>
</evidence>
<name>A0ABX9FUX2_9BURK</name>
<reference evidence="1 2" key="1">
    <citation type="submission" date="2018-06" db="EMBL/GenBank/DDBJ databases">
        <title>Genomic Encyclopedia of Type Strains, Phase III (KMG-III): the genomes of soil and plant-associated and newly described type strains.</title>
        <authorList>
            <person name="Whitman W."/>
        </authorList>
    </citation>
    <scope>NUCLEOTIDE SEQUENCE [LARGE SCALE GENOMIC DNA]</scope>
    <source>
        <strain evidence="1 2">CECT 7342</strain>
    </source>
</reference>
<sequence length="133" mass="14118">MDEIYRGTSNATDPEVETLASALAPEDIMPGRGIVLVATGSLRIIADSPLAGALVRCYVPRPGDLFNIRLARGYGFRDEIGYIVGDRGRFIPAELDDGTVLPGPQVLLDDPANILAMIPGTSSDDDLVPVKVP</sequence>
<dbReference type="Proteomes" id="UP000252124">
    <property type="component" value="Unassembled WGS sequence"/>
</dbReference>
<proteinExistence type="predicted"/>
<keyword evidence="2" id="KW-1185">Reference proteome</keyword>
<evidence type="ECO:0000313" key="1">
    <source>
        <dbReference type="EMBL" id="RBP10671.1"/>
    </source>
</evidence>